<gene>
    <name evidence="2" type="ORF">F5Z01DRAFT_639657</name>
</gene>
<name>A0A9P8CL37_9HYPO</name>
<sequence>MSGGWNPVAGRDPVGTRPPGAPYGAPSANQPYIPYTAGPGVGYYTAAYPGWAGYSPFYANLATQAYYPYVHQPNGAANVYVRTPQGEPSADGAMPAAQMGNVSGGAGCEPGYNYFFPSEHTKVHVFRCNTPPWQLPAGAQIEFKAAHIPVTVTLGELLKGFGCDNASAKKNRCWEIVAGGNGTWYKGFGFDADNKDMTKKTLKDVGWDKTRTGMPGDKPVVCLWFCKE</sequence>
<evidence type="ECO:0000313" key="3">
    <source>
        <dbReference type="Proteomes" id="UP000887229"/>
    </source>
</evidence>
<evidence type="ECO:0000313" key="2">
    <source>
        <dbReference type="EMBL" id="KAG9250993.1"/>
    </source>
</evidence>
<comment type="caution">
    <text evidence="2">The sequence shown here is derived from an EMBL/GenBank/DDBJ whole genome shotgun (WGS) entry which is preliminary data.</text>
</comment>
<feature type="region of interest" description="Disordered" evidence="1">
    <location>
        <begin position="1"/>
        <end position="25"/>
    </location>
</feature>
<dbReference type="EMBL" id="MU251271">
    <property type="protein sequence ID" value="KAG9250993.1"/>
    <property type="molecule type" value="Genomic_DNA"/>
</dbReference>
<reference evidence="2" key="1">
    <citation type="journal article" date="2021" name="IMA Fungus">
        <title>Genomic characterization of three marine fungi, including Emericellopsis atlantica sp. nov. with signatures of a generalist lifestyle and marine biomass degradation.</title>
        <authorList>
            <person name="Hagestad O.C."/>
            <person name="Hou L."/>
            <person name="Andersen J.H."/>
            <person name="Hansen E.H."/>
            <person name="Altermark B."/>
            <person name="Li C."/>
            <person name="Kuhnert E."/>
            <person name="Cox R.J."/>
            <person name="Crous P.W."/>
            <person name="Spatafora J.W."/>
            <person name="Lail K."/>
            <person name="Amirebrahimi M."/>
            <person name="Lipzen A."/>
            <person name="Pangilinan J."/>
            <person name="Andreopoulos W."/>
            <person name="Hayes R.D."/>
            <person name="Ng V."/>
            <person name="Grigoriev I.V."/>
            <person name="Jackson S.A."/>
            <person name="Sutton T.D.S."/>
            <person name="Dobson A.D.W."/>
            <person name="Rama T."/>
        </authorList>
    </citation>
    <scope>NUCLEOTIDE SEQUENCE</scope>
    <source>
        <strain evidence="2">TS7</strain>
    </source>
</reference>
<evidence type="ECO:0000256" key="1">
    <source>
        <dbReference type="SAM" id="MobiDB-lite"/>
    </source>
</evidence>
<protein>
    <submittedName>
        <fullName evidence="2">Uncharacterized protein</fullName>
    </submittedName>
</protein>
<proteinExistence type="predicted"/>
<accession>A0A9P8CL37</accession>
<keyword evidence="3" id="KW-1185">Reference proteome</keyword>
<organism evidence="2 3">
    <name type="scientific">Emericellopsis atlantica</name>
    <dbReference type="NCBI Taxonomy" id="2614577"/>
    <lineage>
        <taxon>Eukaryota</taxon>
        <taxon>Fungi</taxon>
        <taxon>Dikarya</taxon>
        <taxon>Ascomycota</taxon>
        <taxon>Pezizomycotina</taxon>
        <taxon>Sordariomycetes</taxon>
        <taxon>Hypocreomycetidae</taxon>
        <taxon>Hypocreales</taxon>
        <taxon>Bionectriaceae</taxon>
        <taxon>Emericellopsis</taxon>
    </lineage>
</organism>
<dbReference type="Proteomes" id="UP000887229">
    <property type="component" value="Unassembled WGS sequence"/>
</dbReference>
<dbReference type="AlphaFoldDB" id="A0A9P8CL37"/>
<dbReference type="GeneID" id="70293360"/>
<dbReference type="OrthoDB" id="10057496at2759"/>
<dbReference type="RefSeq" id="XP_046114917.1">
    <property type="nucleotide sequence ID" value="XM_046262457.1"/>
</dbReference>